<reference evidence="1" key="1">
    <citation type="submission" date="2023-02" db="EMBL/GenBank/DDBJ databases">
        <title>Description of Herbaspirillum huttiense subsp. nephrolepsisexaltata and Herbaspirillum huttiense subsp. lycopersicon.</title>
        <authorList>
            <person name="Poudel M."/>
            <person name="Sharma A."/>
            <person name="Goss E."/>
            <person name="Tapia J.H."/>
            <person name="Harmon C.M."/>
            <person name="Jones J.B."/>
        </authorList>
    </citation>
    <scope>NUCLEOTIDE SEQUENCE</scope>
    <source>
        <strain evidence="1">NC40101</strain>
    </source>
</reference>
<dbReference type="EMBL" id="JAVRAA010000005">
    <property type="protein sequence ID" value="MDT0337415.1"/>
    <property type="molecule type" value="Genomic_DNA"/>
</dbReference>
<proteinExistence type="predicted"/>
<evidence type="ECO:0000313" key="1">
    <source>
        <dbReference type="EMBL" id="MDT0337415.1"/>
    </source>
</evidence>
<protein>
    <submittedName>
        <fullName evidence="1">Uncharacterized protein</fullName>
    </submittedName>
</protein>
<name>A0AAE4G918_9BURK</name>
<dbReference type="AlphaFoldDB" id="A0AAE4G918"/>
<organism evidence="1">
    <name type="scientific">Herbaspirillum huttiense subsp. nephrolepidis</name>
    <dbReference type="NCBI Taxonomy" id="3075126"/>
    <lineage>
        <taxon>Bacteria</taxon>
        <taxon>Pseudomonadati</taxon>
        <taxon>Pseudomonadota</taxon>
        <taxon>Betaproteobacteria</taxon>
        <taxon>Burkholderiales</taxon>
        <taxon>Oxalobacteraceae</taxon>
        <taxon>Herbaspirillum</taxon>
    </lineage>
</organism>
<comment type="caution">
    <text evidence="1">The sequence shown here is derived from an EMBL/GenBank/DDBJ whole genome shotgun (WGS) entry which is preliminary data.</text>
</comment>
<gene>
    <name evidence="1" type="ORF">RJN63_11295</name>
</gene>
<accession>A0AAE4G918</accession>
<dbReference type="RefSeq" id="WP_284076883.1">
    <property type="nucleotide sequence ID" value="NZ_JAVLSM010000007.1"/>
</dbReference>
<sequence>MNFDDGTYQTLATILGYQPGEGALSALLAVDRRTIELAIAASRGGNLKANQYLRNIFFLRTQAGETVLEQAGLGGCPLSLLIGAVRKTGHVFFEYLLPAALGSENHRKKLHELTAEQHIPAVEPPAKTFESVHVYGAQAAACFAQDQTSAGYHTIRIEVAQKKQGHFDWKNKIAIQLSAGELTQVYACLTLYLPRAHGLGHGRNREKKFSFERQSQKIYLNVTAGRHAAGVPITAGDLHPVRALFLRQLVENSPHLRASDIDDSVRASAALAAA</sequence>